<sequence length="174" mass="19931">MRQDPLSAGIGDMLQKFRKMESWMRRFGIPPVLARMPVWVLCLHYCLMMRGKTARIAKVAERIERWLDAIMALSRQDDSRTELIDMDRGMRNDIESTKRTLLALREISLDVGTMFCSIGFHSRLLDRTQQGFLNVVDASCATATTLQDALEAHDTHALLLLRQMQNHDGERTPA</sequence>
<dbReference type="EMBL" id="WNKZ01000036">
    <property type="protein sequence ID" value="MTV53800.1"/>
    <property type="molecule type" value="Genomic_DNA"/>
</dbReference>
<dbReference type="EMBL" id="BMKG01000009">
    <property type="protein sequence ID" value="GGC00845.1"/>
    <property type="molecule type" value="Genomic_DNA"/>
</dbReference>
<comment type="caution">
    <text evidence="2">The sequence shown here is derived from an EMBL/GenBank/DDBJ whole genome shotgun (WGS) entry which is preliminary data.</text>
</comment>
<evidence type="ECO:0000313" key="1">
    <source>
        <dbReference type="EMBL" id="GGC00845.1"/>
    </source>
</evidence>
<organism evidence="2 3">
    <name type="scientific">Pseudoduganella buxea</name>
    <dbReference type="NCBI Taxonomy" id="1949069"/>
    <lineage>
        <taxon>Bacteria</taxon>
        <taxon>Pseudomonadati</taxon>
        <taxon>Pseudomonadota</taxon>
        <taxon>Betaproteobacteria</taxon>
        <taxon>Burkholderiales</taxon>
        <taxon>Oxalobacteraceae</taxon>
        <taxon>Telluria group</taxon>
        <taxon>Pseudoduganella</taxon>
    </lineage>
</organism>
<reference evidence="2 3" key="3">
    <citation type="submission" date="2019-11" db="EMBL/GenBank/DDBJ databases">
        <title>Type strains purchased from KCTC, JCM and DSMZ.</title>
        <authorList>
            <person name="Lu H."/>
        </authorList>
    </citation>
    <scope>NUCLEOTIDE SEQUENCE [LARGE SCALE GENOMIC DNA]</scope>
    <source>
        <strain evidence="2 3">KCTC 52429</strain>
    </source>
</reference>
<dbReference type="RefSeq" id="WP_155471110.1">
    <property type="nucleotide sequence ID" value="NZ_BMKG01000009.1"/>
</dbReference>
<protein>
    <submittedName>
        <fullName evidence="2">Uncharacterized protein</fullName>
    </submittedName>
</protein>
<dbReference type="AlphaFoldDB" id="A0A6I3SX45"/>
<name>A0A6I3SX45_9BURK</name>
<gene>
    <name evidence="1" type="ORF">GCM10011572_23580</name>
    <name evidence="2" type="ORF">GM672_13785</name>
</gene>
<evidence type="ECO:0000313" key="3">
    <source>
        <dbReference type="Proteomes" id="UP000430634"/>
    </source>
</evidence>
<dbReference type="OrthoDB" id="8776443at2"/>
<dbReference type="Proteomes" id="UP000622638">
    <property type="component" value="Unassembled WGS sequence"/>
</dbReference>
<accession>A0A6I3SX45</accession>
<reference evidence="1" key="4">
    <citation type="submission" date="2024-05" db="EMBL/GenBank/DDBJ databases">
        <authorList>
            <person name="Sun Q."/>
            <person name="Zhou Y."/>
        </authorList>
    </citation>
    <scope>NUCLEOTIDE SEQUENCE</scope>
    <source>
        <strain evidence="1">CGMCC 1.15931</strain>
    </source>
</reference>
<dbReference type="Proteomes" id="UP000430634">
    <property type="component" value="Unassembled WGS sequence"/>
</dbReference>
<evidence type="ECO:0000313" key="4">
    <source>
        <dbReference type="Proteomes" id="UP000622638"/>
    </source>
</evidence>
<reference evidence="1" key="1">
    <citation type="journal article" date="2014" name="Int. J. Syst. Evol. Microbiol.">
        <title>Complete genome of a new Firmicutes species belonging to the dominant human colonic microbiota ('Ruminococcus bicirculans') reveals two chromosomes and a selective capacity to utilize plant glucans.</title>
        <authorList>
            <consortium name="NISC Comparative Sequencing Program"/>
            <person name="Wegmann U."/>
            <person name="Louis P."/>
            <person name="Goesmann A."/>
            <person name="Henrissat B."/>
            <person name="Duncan S.H."/>
            <person name="Flint H.J."/>
        </authorList>
    </citation>
    <scope>NUCLEOTIDE SEQUENCE</scope>
    <source>
        <strain evidence="1">CGMCC 1.15931</strain>
    </source>
</reference>
<evidence type="ECO:0000313" key="2">
    <source>
        <dbReference type="EMBL" id="MTV53800.1"/>
    </source>
</evidence>
<proteinExistence type="predicted"/>
<reference evidence="4" key="2">
    <citation type="journal article" date="2019" name="Int. J. Syst. Evol. Microbiol.">
        <title>The Global Catalogue of Microorganisms (GCM) 10K type strain sequencing project: providing services to taxonomists for standard genome sequencing and annotation.</title>
        <authorList>
            <consortium name="The Broad Institute Genomics Platform"/>
            <consortium name="The Broad Institute Genome Sequencing Center for Infectious Disease"/>
            <person name="Wu L."/>
            <person name="Ma J."/>
        </authorList>
    </citation>
    <scope>NUCLEOTIDE SEQUENCE [LARGE SCALE GENOMIC DNA]</scope>
    <source>
        <strain evidence="4">CGMCC 1.15931</strain>
    </source>
</reference>
<keyword evidence="4" id="KW-1185">Reference proteome</keyword>